<dbReference type="Gene3D" id="3.30.2090.10">
    <property type="entry name" value="Multidrug efflux transporter AcrB TolC docking domain, DN and DC subdomains"/>
    <property type="match status" value="2"/>
</dbReference>
<name>A0A146G3K2_TERSA</name>
<accession>A0A146G3K2</accession>
<dbReference type="PANTHER" id="PTHR32063">
    <property type="match status" value="1"/>
</dbReference>
<dbReference type="InterPro" id="IPR001036">
    <property type="entry name" value="Acrflvin-R"/>
</dbReference>
<dbReference type="Pfam" id="PF00873">
    <property type="entry name" value="ACR_tran"/>
    <property type="match status" value="1"/>
</dbReference>
<comment type="caution">
    <text evidence="2">The sequence shown here is derived from an EMBL/GenBank/DDBJ whole genome shotgun (WGS) entry which is preliminary data.</text>
</comment>
<organism evidence="2 3">
    <name type="scientific">Terrimicrobium sacchariphilum</name>
    <dbReference type="NCBI Taxonomy" id="690879"/>
    <lineage>
        <taxon>Bacteria</taxon>
        <taxon>Pseudomonadati</taxon>
        <taxon>Verrucomicrobiota</taxon>
        <taxon>Terrimicrobiia</taxon>
        <taxon>Terrimicrobiales</taxon>
        <taxon>Terrimicrobiaceae</taxon>
        <taxon>Terrimicrobium</taxon>
    </lineage>
</organism>
<evidence type="ECO:0000313" key="2">
    <source>
        <dbReference type="EMBL" id="GAT32053.1"/>
    </source>
</evidence>
<feature type="transmembrane region" description="Helical" evidence="1">
    <location>
        <begin position="12"/>
        <end position="30"/>
    </location>
</feature>
<feature type="transmembrane region" description="Helical" evidence="1">
    <location>
        <begin position="943"/>
        <end position="964"/>
    </location>
</feature>
<dbReference type="Gene3D" id="3.30.70.1320">
    <property type="entry name" value="Multidrug efflux transporter AcrB pore domain like"/>
    <property type="match status" value="1"/>
</dbReference>
<dbReference type="PANTHER" id="PTHR32063:SF8">
    <property type="entry name" value="CATION EFFLUX PROTEIN"/>
    <property type="match status" value="1"/>
</dbReference>
<dbReference type="SUPFAM" id="SSF82714">
    <property type="entry name" value="Multidrug efflux transporter AcrB TolC docking domain, DN and DC subdomains"/>
    <property type="match status" value="1"/>
</dbReference>
<evidence type="ECO:0000256" key="1">
    <source>
        <dbReference type="SAM" id="Phobius"/>
    </source>
</evidence>
<dbReference type="SUPFAM" id="SSF82866">
    <property type="entry name" value="Multidrug efflux transporter AcrB transmembrane domain"/>
    <property type="match status" value="2"/>
</dbReference>
<keyword evidence="1" id="KW-0812">Transmembrane</keyword>
<feature type="transmembrane region" description="Helical" evidence="1">
    <location>
        <begin position="386"/>
        <end position="410"/>
    </location>
</feature>
<dbReference type="Gene3D" id="1.20.1640.10">
    <property type="entry name" value="Multidrug efflux transporter AcrB transmembrane domain"/>
    <property type="match status" value="2"/>
</dbReference>
<gene>
    <name evidence="2" type="ORF">TSACC_2450</name>
</gene>
<evidence type="ECO:0000313" key="3">
    <source>
        <dbReference type="Proteomes" id="UP000076023"/>
    </source>
</evidence>
<feature type="transmembrane region" description="Helical" evidence="1">
    <location>
        <begin position="884"/>
        <end position="906"/>
    </location>
</feature>
<proteinExistence type="predicted"/>
<feature type="transmembrane region" description="Helical" evidence="1">
    <location>
        <begin position="536"/>
        <end position="554"/>
    </location>
</feature>
<dbReference type="STRING" id="690879.TSACC_2450"/>
<dbReference type="Gene3D" id="3.30.70.1440">
    <property type="entry name" value="Multidrug efflux transporter AcrB pore domain"/>
    <property type="match status" value="1"/>
</dbReference>
<keyword evidence="3" id="KW-1185">Reference proteome</keyword>
<feature type="transmembrane region" description="Helical" evidence="1">
    <location>
        <begin position="913"/>
        <end position="931"/>
    </location>
</feature>
<sequence length="1067" mass="115806">MWIVRLALNRPYTFVVMAVLILLAGVASFVRTPKDIFPQIDIPVISVIWTYNGLSAEEFEKQITVYSEYSLSANVNDLERIESQTLDGVGIIKLYFHPGAKVERGLAQATAVSQAILRRMPPGVQPPIILRYAADSVPIIQMSLSSDTLSEAELYTYGIFRIRQQLATINGLTLPAPFGGKVRQVMVDLDPAKLQARGLSARDVNNAINVQNLTLPSGAARLGDTEYRVKMNNSPDTLEMLNNLPIKRENGVVTYVRDVAHVHDGFEVQQNIVRADGKRAVLLQILKNGSSSTLDIIKGVKEKLPQIQAAAPPGMKIELLADQSIFVEAALDGVVHEGLIAAALTATFILLFLGSWRSTLIVALSIPLSILSSLTLLSLMGYSLNVMTLGGLALAIGILVDEATITIENIHRHIELGRPLREAVLEGSREIALPALVSALAISIVFVPVMFLVGPAKYLFTPMALAVVFSILSSYVLSRTLVPVLADYILRFEPHGAPARPNLFQRFQAGFIGGFEKLHARYLGALGWALAHRASVFLLFGILIGSAFLAFPWVGRDFFPTVDAGQFRLHVRAATGTRIEKTETIFSEVEDEIRRIIPANEIKLILDNFGVVSEKYSLAFGDNSTIGSHDGEIIVQLNHERTKTTPEYMEEVRRGLKERFPDLTFFFQPADIVSQILNFGLPAPIDVKVSGYDKANNYAVAQEIRDRMAAIPGAKDVYVHQSFDAPALFLNIDRTLLASEGLDQRDIAQDVLVSLSSSTQVTPNYWVDPVYGIPFLVAVQTPPRLISSVNELLNTPVSGRVAEESGSGSQLLANLARVSRARTQSVVNHYNIQPVFDVFANVSHRDLGGVSEEVDRIVADARQKLAPGNTISVRGQVDSMNTTFLRMGLGVIVSALLVYFLLVVNFQSWSDPFIITMALPGAFAGIVWGLFLTGTTFSVPSLMGAIMTIGVATANSILMVTFANERLAAGLSPIAAAMDAGATRLRPVLMTAGAMIIGMFPMALGLGEGGEQNAPLGRAVIGGLIVATFTTLLFVPVVFSLLRRKPNPYLQTQTAEPPVAGSLAPAH</sequence>
<dbReference type="AlphaFoldDB" id="A0A146G3K2"/>
<feature type="transmembrane region" description="Helical" evidence="1">
    <location>
        <begin position="459"/>
        <end position="477"/>
    </location>
</feature>
<keyword evidence="1" id="KW-1133">Transmembrane helix</keyword>
<reference evidence="3" key="1">
    <citation type="journal article" date="2017" name="Genome Announc.">
        <title>Draft Genome Sequence of Terrimicrobium sacchariphilum NM-5T, a Facultative Anaerobic Soil Bacterium of the Class Spartobacteria.</title>
        <authorList>
            <person name="Qiu Y.L."/>
            <person name="Tourlousse D.M."/>
            <person name="Matsuura N."/>
            <person name="Ohashi A."/>
            <person name="Sekiguchi Y."/>
        </authorList>
    </citation>
    <scope>NUCLEOTIDE SEQUENCE [LARGE SCALE GENOMIC DNA]</scope>
    <source>
        <strain evidence="3">NM-5</strain>
    </source>
</reference>
<dbReference type="Gene3D" id="3.30.70.1430">
    <property type="entry name" value="Multidrug efflux transporter AcrB pore domain"/>
    <property type="match status" value="2"/>
</dbReference>
<dbReference type="GO" id="GO:0005886">
    <property type="term" value="C:plasma membrane"/>
    <property type="evidence" value="ECO:0007669"/>
    <property type="project" value="TreeGrafter"/>
</dbReference>
<dbReference type="PRINTS" id="PR00702">
    <property type="entry name" value="ACRIFLAVINRP"/>
</dbReference>
<dbReference type="RefSeq" id="WP_075077911.1">
    <property type="nucleotide sequence ID" value="NZ_BDCO01000002.1"/>
</dbReference>
<dbReference type="EMBL" id="BDCO01000002">
    <property type="protein sequence ID" value="GAT32053.1"/>
    <property type="molecule type" value="Genomic_DNA"/>
</dbReference>
<feature type="transmembrane region" description="Helical" evidence="1">
    <location>
        <begin position="360"/>
        <end position="380"/>
    </location>
</feature>
<protein>
    <submittedName>
        <fullName evidence="2">Multidrug efflux pump subunit AcrB</fullName>
    </submittedName>
</protein>
<dbReference type="InterPro" id="IPR027463">
    <property type="entry name" value="AcrB_DN_DC_subdom"/>
</dbReference>
<dbReference type="GO" id="GO:0042910">
    <property type="term" value="F:xenobiotic transmembrane transporter activity"/>
    <property type="evidence" value="ECO:0007669"/>
    <property type="project" value="TreeGrafter"/>
</dbReference>
<dbReference type="InParanoid" id="A0A146G3K2"/>
<feature type="transmembrane region" description="Helical" evidence="1">
    <location>
        <begin position="431"/>
        <end position="453"/>
    </location>
</feature>
<keyword evidence="1" id="KW-0472">Membrane</keyword>
<feature type="transmembrane region" description="Helical" evidence="1">
    <location>
        <begin position="985"/>
        <end position="1007"/>
    </location>
</feature>
<dbReference type="Proteomes" id="UP000076023">
    <property type="component" value="Unassembled WGS sequence"/>
</dbReference>
<feature type="transmembrane region" description="Helical" evidence="1">
    <location>
        <begin position="334"/>
        <end position="353"/>
    </location>
</feature>
<dbReference type="OrthoDB" id="9757876at2"/>
<dbReference type="SUPFAM" id="SSF82693">
    <property type="entry name" value="Multidrug efflux transporter AcrB pore domain, PN1, PN2, PC1 and PC2 subdomains"/>
    <property type="match status" value="2"/>
</dbReference>
<feature type="transmembrane region" description="Helical" evidence="1">
    <location>
        <begin position="1019"/>
        <end position="1042"/>
    </location>
</feature>